<keyword evidence="2" id="KW-1185">Reference proteome</keyword>
<accession>A0A316DBA1</accession>
<proteinExistence type="predicted"/>
<dbReference type="AlphaFoldDB" id="A0A316DBA1"/>
<gene>
    <name evidence="1" type="ORF">C7459_104214</name>
</gene>
<evidence type="ECO:0000313" key="2">
    <source>
        <dbReference type="Proteomes" id="UP000245634"/>
    </source>
</evidence>
<comment type="caution">
    <text evidence="1">The sequence shown here is derived from an EMBL/GenBank/DDBJ whole genome shotgun (WGS) entry which is preliminary data.</text>
</comment>
<evidence type="ECO:0000313" key="1">
    <source>
        <dbReference type="EMBL" id="PWK15008.1"/>
    </source>
</evidence>
<dbReference type="RefSeq" id="WP_281272743.1">
    <property type="nucleotide sequence ID" value="NZ_QGGL01000004.1"/>
</dbReference>
<name>A0A316DBA1_9BACL</name>
<dbReference type="EMBL" id="QGGL01000004">
    <property type="protein sequence ID" value="PWK15008.1"/>
    <property type="molecule type" value="Genomic_DNA"/>
</dbReference>
<organism evidence="1 2">
    <name type="scientific">Tumebacillus permanentifrigoris</name>
    <dbReference type="NCBI Taxonomy" id="378543"/>
    <lineage>
        <taxon>Bacteria</taxon>
        <taxon>Bacillati</taxon>
        <taxon>Bacillota</taxon>
        <taxon>Bacilli</taxon>
        <taxon>Bacillales</taxon>
        <taxon>Alicyclobacillaceae</taxon>
        <taxon>Tumebacillus</taxon>
    </lineage>
</organism>
<sequence length="43" mass="4861">MEKLFDLDVQVKSSIYTDGAALQDVSQSCFCSILTDCWKQDPM</sequence>
<reference evidence="1 2" key="1">
    <citation type="submission" date="2018-05" db="EMBL/GenBank/DDBJ databases">
        <title>Genomic Encyclopedia of Type Strains, Phase IV (KMG-IV): sequencing the most valuable type-strain genomes for metagenomic binning, comparative biology and taxonomic classification.</title>
        <authorList>
            <person name="Goeker M."/>
        </authorList>
    </citation>
    <scope>NUCLEOTIDE SEQUENCE [LARGE SCALE GENOMIC DNA]</scope>
    <source>
        <strain evidence="1 2">DSM 18773</strain>
    </source>
</reference>
<protein>
    <submittedName>
        <fullName evidence="1">Uncharacterized protein</fullName>
    </submittedName>
</protein>
<dbReference type="Proteomes" id="UP000245634">
    <property type="component" value="Unassembled WGS sequence"/>
</dbReference>